<gene>
    <name evidence="2" type="ORF">FOZ60_015383</name>
</gene>
<dbReference type="OrthoDB" id="2690153at2759"/>
<keyword evidence="1" id="KW-0732">Signal</keyword>
<feature type="signal peptide" evidence="1">
    <location>
        <begin position="1"/>
        <end position="21"/>
    </location>
</feature>
<evidence type="ECO:0000256" key="1">
    <source>
        <dbReference type="SAM" id="SignalP"/>
    </source>
</evidence>
<name>A0A7J6N6W9_PEROL</name>
<organism evidence="2 3">
    <name type="scientific">Perkinsus olseni</name>
    <name type="common">Perkinsus atlanticus</name>
    <dbReference type="NCBI Taxonomy" id="32597"/>
    <lineage>
        <taxon>Eukaryota</taxon>
        <taxon>Sar</taxon>
        <taxon>Alveolata</taxon>
        <taxon>Perkinsozoa</taxon>
        <taxon>Perkinsea</taxon>
        <taxon>Perkinsida</taxon>
        <taxon>Perkinsidae</taxon>
        <taxon>Perkinsus</taxon>
    </lineage>
</organism>
<dbReference type="AlphaFoldDB" id="A0A7J6N6W9"/>
<reference evidence="2 3" key="1">
    <citation type="submission" date="2020-04" db="EMBL/GenBank/DDBJ databases">
        <title>Perkinsus olseni comparative genomics.</title>
        <authorList>
            <person name="Bogema D.R."/>
        </authorList>
    </citation>
    <scope>NUCLEOTIDE SEQUENCE [LARGE SCALE GENOMIC DNA]</scope>
    <source>
        <strain evidence="2">00978-12</strain>
    </source>
</reference>
<proteinExistence type="predicted"/>
<comment type="caution">
    <text evidence="2">The sequence shown here is derived from an EMBL/GenBank/DDBJ whole genome shotgun (WGS) entry which is preliminary data.</text>
</comment>
<dbReference type="EMBL" id="JABANP010000770">
    <property type="protein sequence ID" value="KAF4679190.1"/>
    <property type="molecule type" value="Genomic_DNA"/>
</dbReference>
<protein>
    <submittedName>
        <fullName evidence="2">Uncharacterized protein</fullName>
    </submittedName>
</protein>
<accession>A0A7J6N6W9</accession>
<evidence type="ECO:0000313" key="2">
    <source>
        <dbReference type="EMBL" id="KAF4679190.1"/>
    </source>
</evidence>
<dbReference type="Proteomes" id="UP000541610">
    <property type="component" value="Unassembled WGS sequence"/>
</dbReference>
<evidence type="ECO:0000313" key="3">
    <source>
        <dbReference type="Proteomes" id="UP000541610"/>
    </source>
</evidence>
<sequence>MRLFRLCCCSALLVLAKQSIASKDVPAEILEVSKWYLISEAEPLVDDKNSSIGEKAAEGNAFPLVRLLAPILSTNDGENEESRPSFRGGHAVQIDWLELQDWASPMSTSDGE</sequence>
<feature type="chain" id="PRO_5029623349" evidence="1">
    <location>
        <begin position="22"/>
        <end position="112"/>
    </location>
</feature>